<organism evidence="2 4">
    <name type="scientific">Streptomyces microflavus</name>
    <name type="common">Streptomyces lipmanii</name>
    <dbReference type="NCBI Taxonomy" id="1919"/>
    <lineage>
        <taxon>Bacteria</taxon>
        <taxon>Bacillati</taxon>
        <taxon>Actinomycetota</taxon>
        <taxon>Actinomycetes</taxon>
        <taxon>Kitasatosporales</taxon>
        <taxon>Streptomycetaceae</taxon>
        <taxon>Streptomyces</taxon>
    </lineage>
</organism>
<name>A0A7H8MYE5_STRMI</name>
<dbReference type="EMBL" id="CP054926">
    <property type="protein sequence ID" value="QKW47179.1"/>
    <property type="molecule type" value="Genomic_DNA"/>
</dbReference>
<geneLocation type="plasmid" evidence="3 4">
    <name>unnamed1</name>
</geneLocation>
<evidence type="ECO:0000313" key="4">
    <source>
        <dbReference type="Proteomes" id="UP000509345"/>
    </source>
</evidence>
<gene>
    <name evidence="2" type="ORF">HUT09_34175</name>
    <name evidence="3" type="ORF">HUT09_36855</name>
</gene>
<feature type="transmembrane region" description="Helical" evidence="1">
    <location>
        <begin position="12"/>
        <end position="34"/>
    </location>
</feature>
<sequence length="66" mass="6599">MMISASLSTPSPLSLRVVVIVIVAVVTVVLARHGYEPGEALALVAVVTTTALGLAGRVGGSSRAGR</sequence>
<dbReference type="EMBL" id="CP054927">
    <property type="protein sequence ID" value="QKW48043.1"/>
    <property type="molecule type" value="Genomic_DNA"/>
</dbReference>
<accession>A0A7H8MYE5</accession>
<reference evidence="2 4" key="1">
    <citation type="submission" date="2020-06" db="EMBL/GenBank/DDBJ databases">
        <title>Genome mining for natural products.</title>
        <authorList>
            <person name="Zhang B."/>
            <person name="Shi J."/>
            <person name="Ge H."/>
        </authorList>
    </citation>
    <scope>NUCLEOTIDE SEQUENCE [LARGE SCALE GENOMIC DNA]</scope>
    <source>
        <strain evidence="2 4">NA06532</strain>
        <plasmid evidence="3 4">unnamed1</plasmid>
    </source>
</reference>
<keyword evidence="3" id="KW-0614">Plasmid</keyword>
<evidence type="ECO:0000256" key="1">
    <source>
        <dbReference type="SAM" id="Phobius"/>
    </source>
</evidence>
<feature type="transmembrane region" description="Helical" evidence="1">
    <location>
        <begin position="40"/>
        <end position="60"/>
    </location>
</feature>
<dbReference type="Proteomes" id="UP000509345">
    <property type="component" value="Chromosome"/>
</dbReference>
<dbReference type="GeneID" id="87636828"/>
<keyword evidence="1" id="KW-0812">Transmembrane</keyword>
<dbReference type="Proteomes" id="UP000509345">
    <property type="component" value="Plasmid unnamed1"/>
</dbReference>
<keyword evidence="1" id="KW-1133">Transmembrane helix</keyword>
<protein>
    <submittedName>
        <fullName evidence="2">Uncharacterized protein</fullName>
    </submittedName>
</protein>
<evidence type="ECO:0000313" key="2">
    <source>
        <dbReference type="EMBL" id="QKW47179.1"/>
    </source>
</evidence>
<evidence type="ECO:0000313" key="3">
    <source>
        <dbReference type="EMBL" id="QKW48043.1"/>
    </source>
</evidence>
<dbReference type="AlphaFoldDB" id="A0A7H8MYE5"/>
<proteinExistence type="predicted"/>
<keyword evidence="1" id="KW-0472">Membrane</keyword>
<dbReference type="RefSeq" id="WP_176145326.1">
    <property type="nucleotide sequence ID" value="NZ_CP054926.1"/>
</dbReference>